<evidence type="ECO:0000256" key="5">
    <source>
        <dbReference type="ARBA" id="ARBA00023014"/>
    </source>
</evidence>
<dbReference type="GO" id="GO:0003954">
    <property type="term" value="F:NADH dehydrogenase activity"/>
    <property type="evidence" value="ECO:0007669"/>
    <property type="project" value="TreeGrafter"/>
</dbReference>
<keyword evidence="3" id="KW-0677">Repeat</keyword>
<keyword evidence="5" id="KW-0411">Iron-sulfur</keyword>
<evidence type="ECO:0000256" key="2">
    <source>
        <dbReference type="ARBA" id="ARBA00022723"/>
    </source>
</evidence>
<dbReference type="PANTHER" id="PTHR10849">
    <property type="entry name" value="NADH DEHYDROGENASE UBIQUINONE IRON-SULFUR PROTEIN 8, MITOCHONDRIAL"/>
    <property type="match status" value="1"/>
</dbReference>
<dbReference type="PROSITE" id="PS00198">
    <property type="entry name" value="4FE4S_FER_1"/>
    <property type="match status" value="2"/>
</dbReference>
<dbReference type="InterPro" id="IPR010226">
    <property type="entry name" value="NADH_quinone_OxRdtase_chainI"/>
</dbReference>
<protein>
    <submittedName>
        <fullName evidence="7">NADH-quinone oxidoreductase subunit I</fullName>
    </submittedName>
</protein>
<dbReference type="AlphaFoldDB" id="A0A8B3S010"/>
<comment type="caution">
    <text evidence="7">The sequence shown here is derived from an EMBL/GenBank/DDBJ whole genome shotgun (WGS) entry which is preliminary data.</text>
</comment>
<dbReference type="InterPro" id="IPR017896">
    <property type="entry name" value="4Fe4S_Fe-S-bd"/>
</dbReference>
<evidence type="ECO:0000256" key="1">
    <source>
        <dbReference type="ARBA" id="ARBA00022485"/>
    </source>
</evidence>
<name>A0A8B3S010_9EURY</name>
<keyword evidence="1" id="KW-0004">4Fe-4S</keyword>
<dbReference type="SUPFAM" id="SSF54862">
    <property type="entry name" value="4Fe-4S ferredoxins"/>
    <property type="match status" value="1"/>
</dbReference>
<gene>
    <name evidence="7" type="ORF">AEth_01450</name>
</gene>
<evidence type="ECO:0000256" key="3">
    <source>
        <dbReference type="ARBA" id="ARBA00022737"/>
    </source>
</evidence>
<feature type="domain" description="4Fe-4S ferredoxin-type" evidence="6">
    <location>
        <begin position="50"/>
        <end position="79"/>
    </location>
</feature>
<sequence>MTWINRNWLMLGIMKGLVVTIKHFFKIGNRPVVTVQYPYERMEIAQRFRGLHSVDKNKCIGCGICEMNCPNNSIQIVRHNKGWYPQVKIGQCMFCGLCVDTCPMGQFQFIHVITTRLHNKAHKQVKQSKGGIITFHQLLEYLRFNLTLGTVPHNHGQRGHGTNF</sequence>
<dbReference type="InterPro" id="IPR017900">
    <property type="entry name" value="4Fe4S_Fe_S_CS"/>
</dbReference>
<dbReference type="EMBL" id="RPGO01000032">
    <property type="protein sequence ID" value="RZB29118.1"/>
    <property type="molecule type" value="Genomic_DNA"/>
</dbReference>
<reference evidence="8" key="1">
    <citation type="submission" date="2019-01" db="EMBL/GenBank/DDBJ databases">
        <title>Anaerobic oxidation of ethane by archaea from a marine hydrocarbon seep.</title>
        <authorList>
            <person name="Musat F."/>
        </authorList>
    </citation>
    <scope>NUCLEOTIDE SEQUENCE [LARGE SCALE GENOMIC DNA]</scope>
</reference>
<dbReference type="Proteomes" id="UP000291831">
    <property type="component" value="Unassembled WGS sequence"/>
</dbReference>
<proteinExistence type="predicted"/>
<dbReference type="GO" id="GO:0016020">
    <property type="term" value="C:membrane"/>
    <property type="evidence" value="ECO:0007669"/>
    <property type="project" value="InterPro"/>
</dbReference>
<organism evidence="7 8">
    <name type="scientific">Candidatus Argoarchaeum ethanivorans</name>
    <dbReference type="NCBI Taxonomy" id="2608793"/>
    <lineage>
        <taxon>Archaea</taxon>
        <taxon>Methanobacteriati</taxon>
        <taxon>Methanobacteriota</taxon>
        <taxon>Stenosarchaea group</taxon>
        <taxon>Methanomicrobia</taxon>
        <taxon>Methanosarcinales</taxon>
        <taxon>Methanosarcinales incertae sedis</taxon>
        <taxon>GOM Arc I cluster</taxon>
        <taxon>Candidatus Argoarchaeum</taxon>
    </lineage>
</organism>
<dbReference type="PROSITE" id="PS51379">
    <property type="entry name" value="4FE4S_FER_2"/>
    <property type="match status" value="2"/>
</dbReference>
<keyword evidence="4" id="KW-0408">Iron</keyword>
<dbReference type="GO" id="GO:0051539">
    <property type="term" value="F:4 iron, 4 sulfur cluster binding"/>
    <property type="evidence" value="ECO:0007669"/>
    <property type="project" value="UniProtKB-KW"/>
</dbReference>
<dbReference type="Pfam" id="PF14697">
    <property type="entry name" value="Fer4_21"/>
    <property type="match status" value="1"/>
</dbReference>
<evidence type="ECO:0000259" key="6">
    <source>
        <dbReference type="PROSITE" id="PS51379"/>
    </source>
</evidence>
<dbReference type="PANTHER" id="PTHR10849:SF35">
    <property type="entry name" value="FORMATE HYDROGENLYASE SUBUNIT 6-RELATED"/>
    <property type="match status" value="1"/>
</dbReference>
<dbReference type="Gene3D" id="3.30.70.3270">
    <property type="match status" value="1"/>
</dbReference>
<feature type="domain" description="4Fe-4S ferredoxin-type" evidence="6">
    <location>
        <begin position="83"/>
        <end position="112"/>
    </location>
</feature>
<dbReference type="GO" id="GO:0046872">
    <property type="term" value="F:metal ion binding"/>
    <property type="evidence" value="ECO:0007669"/>
    <property type="project" value="UniProtKB-KW"/>
</dbReference>
<evidence type="ECO:0000256" key="4">
    <source>
        <dbReference type="ARBA" id="ARBA00023004"/>
    </source>
</evidence>
<dbReference type="GO" id="GO:0009060">
    <property type="term" value="P:aerobic respiration"/>
    <property type="evidence" value="ECO:0007669"/>
    <property type="project" value="TreeGrafter"/>
</dbReference>
<evidence type="ECO:0000313" key="8">
    <source>
        <dbReference type="Proteomes" id="UP000291831"/>
    </source>
</evidence>
<keyword evidence="2" id="KW-0479">Metal-binding</keyword>
<evidence type="ECO:0000313" key="7">
    <source>
        <dbReference type="EMBL" id="RZB29118.1"/>
    </source>
</evidence>
<accession>A0A8B3S010</accession>